<keyword evidence="1" id="KW-0812">Transmembrane</keyword>
<gene>
    <name evidence="2" type="ORF">H8E29_03295</name>
</gene>
<feature type="transmembrane region" description="Helical" evidence="1">
    <location>
        <begin position="177"/>
        <end position="198"/>
    </location>
</feature>
<feature type="transmembrane region" description="Helical" evidence="1">
    <location>
        <begin position="15"/>
        <end position="34"/>
    </location>
</feature>
<dbReference type="EMBL" id="JACNJN010000056">
    <property type="protein sequence ID" value="MBC8334268.1"/>
    <property type="molecule type" value="Genomic_DNA"/>
</dbReference>
<comment type="caution">
    <text evidence="2">The sequence shown here is derived from an EMBL/GenBank/DDBJ whole genome shotgun (WGS) entry which is preliminary data.</text>
</comment>
<feature type="transmembrane region" description="Helical" evidence="1">
    <location>
        <begin position="236"/>
        <end position="258"/>
    </location>
</feature>
<feature type="transmembrane region" description="Helical" evidence="1">
    <location>
        <begin position="466"/>
        <end position="489"/>
    </location>
</feature>
<dbReference type="Proteomes" id="UP000614469">
    <property type="component" value="Unassembled WGS sequence"/>
</dbReference>
<proteinExistence type="predicted"/>
<evidence type="ECO:0000313" key="3">
    <source>
        <dbReference type="Proteomes" id="UP000614469"/>
    </source>
</evidence>
<feature type="transmembrane region" description="Helical" evidence="1">
    <location>
        <begin position="548"/>
        <end position="569"/>
    </location>
</feature>
<feature type="transmembrane region" description="Helical" evidence="1">
    <location>
        <begin position="321"/>
        <end position="339"/>
    </location>
</feature>
<feature type="transmembrane region" description="Helical" evidence="1">
    <location>
        <begin position="391"/>
        <end position="412"/>
    </location>
</feature>
<feature type="transmembrane region" description="Helical" evidence="1">
    <location>
        <begin position="96"/>
        <end position="119"/>
    </location>
</feature>
<protein>
    <submittedName>
        <fullName evidence="2">Uncharacterized protein</fullName>
    </submittedName>
</protein>
<dbReference type="AlphaFoldDB" id="A0A8J6NF65"/>
<name>A0A8J6NF65_9CHLR</name>
<accession>A0A8J6NF65</accession>
<feature type="transmembrane region" description="Helical" evidence="1">
    <location>
        <begin position="264"/>
        <end position="284"/>
    </location>
</feature>
<feature type="transmembrane region" description="Helical" evidence="1">
    <location>
        <begin position="495"/>
        <end position="514"/>
    </location>
</feature>
<feature type="transmembrane region" description="Helical" evidence="1">
    <location>
        <begin position="296"/>
        <end position="315"/>
    </location>
</feature>
<feature type="transmembrane region" description="Helical" evidence="1">
    <location>
        <begin position="54"/>
        <end position="76"/>
    </location>
</feature>
<organism evidence="2 3">
    <name type="scientific">Candidatus Desulfolinea nitratireducens</name>
    <dbReference type="NCBI Taxonomy" id="2841698"/>
    <lineage>
        <taxon>Bacteria</taxon>
        <taxon>Bacillati</taxon>
        <taxon>Chloroflexota</taxon>
        <taxon>Anaerolineae</taxon>
        <taxon>Anaerolineales</taxon>
        <taxon>Anaerolineales incertae sedis</taxon>
        <taxon>Candidatus Desulfolinea</taxon>
    </lineage>
</organism>
<keyword evidence="1" id="KW-1133">Transmembrane helix</keyword>
<sequence>MSDPITKLSLKEKNILPLFLGLNVIAGLILFIVFILPRSEVNNQLIFGLSTLRVLIAIVFLVLLLINVGAILIAIFEFGPWQVKLKNIVVDLSSNYYAGIMVSLYAVLIFTGAFLLLSVPPIIRPLFFLEPISARLSSIIGWFFFSSILFIILLRTITPIEESKSQLIARLDQILTLFGLFIITFFLYAHFAALIGWVGKTKYSFFDLLAEQFTKGKLYIENPPYTHDLTLYKGKWYAPMPPLPAILLMPLAYLVGAANISTSYLSMVASAINGVLLFLILKELNTRKWISLSTRSVFMLVILFLFGTPHLWMGISGRGWYFSQILTFLFLALAAYAALRKKTAWLVGALIAIAITARPTGLMTSPFYFAIAMQIKKEENGEVTLKEAVQWIAKMLPFISLAIVGLLFYNYLRFEDFFDFGYVTVNAGPEIVYNVQTWGTFSTHFIPINLQVMLFKLPFWNPSGRWLIEPSATGMSIFLTTPALIYLFRRYSKDWWIIGSWVAVFLTVGLLSLYHNTGAHQFGYRYILDFLVPLMVLLALGFKKRIPWHFQLLVIASIAINLYGAHWFMNG</sequence>
<feature type="transmembrane region" description="Helical" evidence="1">
    <location>
        <begin position="346"/>
        <end position="371"/>
    </location>
</feature>
<reference evidence="2 3" key="1">
    <citation type="submission" date="2020-08" db="EMBL/GenBank/DDBJ databases">
        <title>Bridging the membrane lipid divide: bacteria of the FCB group superphylum have the potential to synthesize archaeal ether lipids.</title>
        <authorList>
            <person name="Villanueva L."/>
            <person name="Von Meijenfeldt F.A.B."/>
            <person name="Westbye A.B."/>
            <person name="Yadav S."/>
            <person name="Hopmans E.C."/>
            <person name="Dutilh B.E."/>
            <person name="Sinninghe Damste J.S."/>
        </authorList>
    </citation>
    <scope>NUCLEOTIDE SEQUENCE [LARGE SCALE GENOMIC DNA]</scope>
    <source>
        <strain evidence="2">NIOZ-UU36</strain>
    </source>
</reference>
<feature type="transmembrane region" description="Helical" evidence="1">
    <location>
        <begin position="526"/>
        <end position="542"/>
    </location>
</feature>
<feature type="transmembrane region" description="Helical" evidence="1">
    <location>
        <begin position="139"/>
        <end position="157"/>
    </location>
</feature>
<evidence type="ECO:0000313" key="2">
    <source>
        <dbReference type="EMBL" id="MBC8334268.1"/>
    </source>
</evidence>
<keyword evidence="1" id="KW-0472">Membrane</keyword>
<evidence type="ECO:0000256" key="1">
    <source>
        <dbReference type="SAM" id="Phobius"/>
    </source>
</evidence>